<keyword evidence="3 12" id="KW-0808">Transferase</keyword>
<comment type="similarity">
    <text evidence="2 12">Belongs to the FPP/GGPP synthase family.</text>
</comment>
<reference evidence="14 15" key="1">
    <citation type="submission" date="2019-09" db="EMBL/GenBank/DDBJ databases">
        <title>Segnochrobactrum spirostomi gen. nov., sp. nov., isolated from the ciliate Spirostomum cf. yagiui and description of a novel family, Segnochrobactraceae fam. nov. within the order Rhizobiales of the class Alphaproteobacteria.</title>
        <authorList>
            <person name="Akter S."/>
            <person name="Shazib S.U.A."/>
            <person name="Shin M.K."/>
        </authorList>
    </citation>
    <scope>NUCLEOTIDE SEQUENCE [LARGE SCALE GENOMIC DNA]</scope>
    <source>
        <strain evidence="14 15">Sp-1</strain>
    </source>
</reference>
<evidence type="ECO:0000256" key="6">
    <source>
        <dbReference type="ARBA" id="ARBA00051506"/>
    </source>
</evidence>
<evidence type="ECO:0000256" key="10">
    <source>
        <dbReference type="ARBA" id="ARBA00079637"/>
    </source>
</evidence>
<evidence type="ECO:0000256" key="9">
    <source>
        <dbReference type="ARBA" id="ARBA00072473"/>
    </source>
</evidence>
<comment type="catalytic activity">
    <reaction evidence="6">
        <text>5 isopentenyl diphosphate + (2E,6E)-farnesyl diphosphate = all-trans-octaprenyl diphosphate + 5 diphosphate</text>
        <dbReference type="Rhea" id="RHEA:27798"/>
        <dbReference type="ChEBI" id="CHEBI:33019"/>
        <dbReference type="ChEBI" id="CHEBI:57711"/>
        <dbReference type="ChEBI" id="CHEBI:128769"/>
        <dbReference type="ChEBI" id="CHEBI:175763"/>
        <dbReference type="EC" id="2.5.1.90"/>
    </reaction>
</comment>
<evidence type="ECO:0000256" key="2">
    <source>
        <dbReference type="ARBA" id="ARBA00006706"/>
    </source>
</evidence>
<dbReference type="GO" id="GO:0106350">
    <property type="term" value="F:all-trans-octaprenyl-diphosphate synthase activity"/>
    <property type="evidence" value="ECO:0007669"/>
    <property type="project" value="UniProtKB-EC"/>
</dbReference>
<dbReference type="InterPro" id="IPR000092">
    <property type="entry name" value="Polyprenyl_synt"/>
</dbReference>
<feature type="compositionally biased region" description="Low complexity" evidence="13">
    <location>
        <begin position="57"/>
        <end position="66"/>
    </location>
</feature>
<gene>
    <name evidence="14" type="ORF">F0357_15375</name>
</gene>
<feature type="region of interest" description="Disordered" evidence="13">
    <location>
        <begin position="1"/>
        <end position="45"/>
    </location>
</feature>
<dbReference type="CDD" id="cd00685">
    <property type="entry name" value="Trans_IPPS_HT"/>
    <property type="match status" value="1"/>
</dbReference>
<evidence type="ECO:0000256" key="4">
    <source>
        <dbReference type="ARBA" id="ARBA00022723"/>
    </source>
</evidence>
<dbReference type="EMBL" id="VWNA01000001">
    <property type="protein sequence ID" value="MQT13997.1"/>
    <property type="molecule type" value="Genomic_DNA"/>
</dbReference>
<evidence type="ECO:0000256" key="1">
    <source>
        <dbReference type="ARBA" id="ARBA00001946"/>
    </source>
</evidence>
<accession>A0A6A7Y6R3</accession>
<evidence type="ECO:0000256" key="5">
    <source>
        <dbReference type="ARBA" id="ARBA00022842"/>
    </source>
</evidence>
<dbReference type="Proteomes" id="UP000332515">
    <property type="component" value="Unassembled WGS sequence"/>
</dbReference>
<dbReference type="GO" id="GO:0046872">
    <property type="term" value="F:metal ion binding"/>
    <property type="evidence" value="ECO:0007669"/>
    <property type="project" value="UniProtKB-KW"/>
</dbReference>
<dbReference type="InterPro" id="IPR033749">
    <property type="entry name" value="Polyprenyl_synt_CS"/>
</dbReference>
<evidence type="ECO:0000256" key="13">
    <source>
        <dbReference type="SAM" id="MobiDB-lite"/>
    </source>
</evidence>
<dbReference type="AlphaFoldDB" id="A0A6A7Y6R3"/>
<dbReference type="PROSITE" id="PS00723">
    <property type="entry name" value="POLYPRENYL_SYNTHASE_1"/>
    <property type="match status" value="1"/>
</dbReference>
<dbReference type="PANTHER" id="PTHR12001:SF69">
    <property type="entry name" value="ALL TRANS-POLYPRENYL-DIPHOSPHATE SYNTHASE PDSS1"/>
    <property type="match status" value="1"/>
</dbReference>
<dbReference type="Pfam" id="PF00348">
    <property type="entry name" value="polyprenyl_synt"/>
    <property type="match status" value="1"/>
</dbReference>
<sequence length="409" mass="42470">MPSGPLQSGAGPAATVRSTGASLAGAGRPPYSPPRTSISRPRDTAFQEFRRVAFAQPAQTSQATAAGSEDNSPVPASLARAGAAPGSIDALVALVTPDMKRVNELILSRTGSDVLMIPEVANHLISSGGKRLRPMVTLATAGHFGYGGDGHIRLAASVEFMHSATLLHDDVVDDSDMRRGKPAARLVWGNQASVLVGDFLLGQAFKMMVEAGSLECLAILSNAAAVIAEGEVMQLAAAKDLETERETYLKVINAKTAALFAAAAEVGPVIAGASDAERAAFRDFGEYLGLAFQLVDDALDYGGSAGALGKNVGDDFREGKITLPVITAYQAGDAEEKAFWKRCIEEGAIADGDLEHAIVLLGRHGALKATVDEALAYGARAKASLAPLADTPLKAALIEVVDFSIARAH</sequence>
<dbReference type="GO" id="GO:0008299">
    <property type="term" value="P:isoprenoid biosynthetic process"/>
    <property type="evidence" value="ECO:0007669"/>
    <property type="project" value="InterPro"/>
</dbReference>
<keyword evidence="15" id="KW-1185">Reference proteome</keyword>
<evidence type="ECO:0000256" key="7">
    <source>
        <dbReference type="ARBA" id="ARBA00055029"/>
    </source>
</evidence>
<comment type="caution">
    <text evidence="14">The sequence shown here is derived from an EMBL/GenBank/DDBJ whole genome shotgun (WGS) entry which is preliminary data.</text>
</comment>
<organism evidence="14 15">
    <name type="scientific">Segnochrobactrum spirostomi</name>
    <dbReference type="NCBI Taxonomy" id="2608987"/>
    <lineage>
        <taxon>Bacteria</taxon>
        <taxon>Pseudomonadati</taxon>
        <taxon>Pseudomonadota</taxon>
        <taxon>Alphaproteobacteria</taxon>
        <taxon>Hyphomicrobiales</taxon>
        <taxon>Segnochrobactraceae</taxon>
        <taxon>Segnochrobactrum</taxon>
    </lineage>
</organism>
<evidence type="ECO:0000256" key="8">
    <source>
        <dbReference type="ARBA" id="ARBA00066511"/>
    </source>
</evidence>
<evidence type="ECO:0000313" key="14">
    <source>
        <dbReference type="EMBL" id="MQT13997.1"/>
    </source>
</evidence>
<evidence type="ECO:0000256" key="11">
    <source>
        <dbReference type="ARBA" id="ARBA00083124"/>
    </source>
</evidence>
<dbReference type="SFLD" id="SFLDS00005">
    <property type="entry name" value="Isoprenoid_Synthase_Type_I"/>
    <property type="match status" value="1"/>
</dbReference>
<dbReference type="EC" id="2.5.1.90" evidence="8"/>
<dbReference type="SUPFAM" id="SSF48576">
    <property type="entry name" value="Terpenoid synthases"/>
    <property type="match status" value="1"/>
</dbReference>
<dbReference type="Gene3D" id="1.10.600.10">
    <property type="entry name" value="Farnesyl Diphosphate Synthase"/>
    <property type="match status" value="1"/>
</dbReference>
<dbReference type="FunFam" id="1.10.600.10:FF:000002">
    <property type="entry name" value="Octaprenyl diphosphate synthase"/>
    <property type="match status" value="1"/>
</dbReference>
<protein>
    <recommendedName>
        <fullName evidence="9">Octaprenyl diphosphate synthase</fullName>
        <ecNumber evidence="8">2.5.1.90</ecNumber>
    </recommendedName>
    <alternativeName>
        <fullName evidence="11">All-trans-octaprenyl-diphosphate synthase</fullName>
    </alternativeName>
    <alternativeName>
        <fullName evidence="10">Octaprenyl pyrophosphate synthase</fullName>
    </alternativeName>
</protein>
<comment type="function">
    <text evidence="7">Supplies octaprenyl diphosphate, the precursor for the side chain of the isoprenoid quinones ubiquinone and menaquinone.</text>
</comment>
<evidence type="ECO:0000256" key="3">
    <source>
        <dbReference type="ARBA" id="ARBA00022679"/>
    </source>
</evidence>
<feature type="region of interest" description="Disordered" evidence="13">
    <location>
        <begin position="57"/>
        <end position="80"/>
    </location>
</feature>
<evidence type="ECO:0000256" key="12">
    <source>
        <dbReference type="RuleBase" id="RU004466"/>
    </source>
</evidence>
<comment type="cofactor">
    <cofactor evidence="1">
        <name>Mg(2+)</name>
        <dbReference type="ChEBI" id="CHEBI:18420"/>
    </cofactor>
</comment>
<dbReference type="InterPro" id="IPR008949">
    <property type="entry name" value="Isoprenoid_synthase_dom_sf"/>
</dbReference>
<keyword evidence="5" id="KW-0460">Magnesium</keyword>
<dbReference type="PANTHER" id="PTHR12001">
    <property type="entry name" value="GERANYLGERANYL PYROPHOSPHATE SYNTHASE"/>
    <property type="match status" value="1"/>
</dbReference>
<name>A0A6A7Y6R3_9HYPH</name>
<proteinExistence type="inferred from homology"/>
<keyword evidence="4" id="KW-0479">Metal-binding</keyword>
<evidence type="ECO:0000313" key="15">
    <source>
        <dbReference type="Proteomes" id="UP000332515"/>
    </source>
</evidence>